<organism evidence="2">
    <name type="scientific">Anopheles marajoara</name>
    <dbReference type="NCBI Taxonomy" id="58244"/>
    <lineage>
        <taxon>Eukaryota</taxon>
        <taxon>Metazoa</taxon>
        <taxon>Ecdysozoa</taxon>
        <taxon>Arthropoda</taxon>
        <taxon>Hexapoda</taxon>
        <taxon>Insecta</taxon>
        <taxon>Pterygota</taxon>
        <taxon>Neoptera</taxon>
        <taxon>Endopterygota</taxon>
        <taxon>Diptera</taxon>
        <taxon>Nematocera</taxon>
        <taxon>Culicoidea</taxon>
        <taxon>Culicidae</taxon>
        <taxon>Anophelinae</taxon>
        <taxon>Anopheles</taxon>
    </lineage>
</organism>
<sequence>MGSTHGNQNYVLLLLPSLLAVKHHLSALYTTCTNQAHNITDLVGWSKFRKRCIRFKYLLSMISRTLVKDITANG</sequence>
<name>A0A2M4CCZ1_9DIPT</name>
<proteinExistence type="predicted"/>
<dbReference type="AlphaFoldDB" id="A0A2M4CCZ1"/>
<dbReference type="EMBL" id="GGFJ01014052">
    <property type="protein sequence ID" value="MBW63193.1"/>
    <property type="molecule type" value="Transcribed_RNA"/>
</dbReference>
<keyword evidence="1" id="KW-0732">Signal</keyword>
<feature type="chain" id="PRO_5014785737" evidence="1">
    <location>
        <begin position="28"/>
        <end position="74"/>
    </location>
</feature>
<reference evidence="2" key="1">
    <citation type="submission" date="2018-01" db="EMBL/GenBank/DDBJ databases">
        <title>An insight into the sialome of Amazonian anophelines.</title>
        <authorList>
            <person name="Ribeiro J.M."/>
            <person name="Scarpassa V."/>
            <person name="Calvo E."/>
        </authorList>
    </citation>
    <scope>NUCLEOTIDE SEQUENCE</scope>
    <source>
        <tissue evidence="2">Salivary glands</tissue>
    </source>
</reference>
<evidence type="ECO:0000313" key="2">
    <source>
        <dbReference type="EMBL" id="MBW63193.1"/>
    </source>
</evidence>
<accession>A0A2M4CCZ1</accession>
<evidence type="ECO:0000256" key="1">
    <source>
        <dbReference type="SAM" id="SignalP"/>
    </source>
</evidence>
<protein>
    <submittedName>
        <fullName evidence="2">Putative secreted protein</fullName>
    </submittedName>
</protein>
<feature type="signal peptide" evidence="1">
    <location>
        <begin position="1"/>
        <end position="27"/>
    </location>
</feature>